<evidence type="ECO:0000256" key="6">
    <source>
        <dbReference type="ARBA" id="ARBA00022989"/>
    </source>
</evidence>
<dbReference type="InterPro" id="IPR042094">
    <property type="entry name" value="T2SS_GspF_sf"/>
</dbReference>
<name>A0A1E2UUQ3_9GAMM</name>
<feature type="domain" description="Type II secretion system protein GspF" evidence="9">
    <location>
        <begin position="272"/>
        <end position="394"/>
    </location>
</feature>
<evidence type="ECO:0000256" key="7">
    <source>
        <dbReference type="ARBA" id="ARBA00023136"/>
    </source>
</evidence>
<dbReference type="EMBL" id="LVJZ01000003">
    <property type="protein sequence ID" value="ODB98164.1"/>
    <property type="molecule type" value="Genomic_DNA"/>
</dbReference>
<dbReference type="InterPro" id="IPR003004">
    <property type="entry name" value="GspF/PilC"/>
</dbReference>
<protein>
    <submittedName>
        <fullName evidence="10">Type II secretion system protein GspF</fullName>
    </submittedName>
</protein>
<evidence type="ECO:0000256" key="5">
    <source>
        <dbReference type="ARBA" id="ARBA00022692"/>
    </source>
</evidence>
<keyword evidence="3" id="KW-1003">Cell membrane</keyword>
<feature type="domain" description="Type II secretion system protein GspF" evidence="9">
    <location>
        <begin position="70"/>
        <end position="192"/>
    </location>
</feature>
<keyword evidence="6 8" id="KW-1133">Transmembrane helix</keyword>
<keyword evidence="11" id="KW-1185">Reference proteome</keyword>
<dbReference type="AlphaFoldDB" id="A0A1E2UUQ3"/>
<keyword evidence="7 8" id="KW-0472">Membrane</keyword>
<dbReference type="Pfam" id="PF00482">
    <property type="entry name" value="T2SSF"/>
    <property type="match status" value="2"/>
</dbReference>
<comment type="similarity">
    <text evidence="2">Belongs to the GSP F family.</text>
</comment>
<evidence type="ECO:0000313" key="10">
    <source>
        <dbReference type="EMBL" id="ODB98164.1"/>
    </source>
</evidence>
<evidence type="ECO:0000256" key="8">
    <source>
        <dbReference type="SAM" id="Phobius"/>
    </source>
</evidence>
<evidence type="ECO:0000313" key="11">
    <source>
        <dbReference type="Proteomes" id="UP000094849"/>
    </source>
</evidence>
<feature type="transmembrane region" description="Helical" evidence="8">
    <location>
        <begin position="222"/>
        <end position="241"/>
    </location>
</feature>
<dbReference type="FunFam" id="1.20.81.30:FF:000001">
    <property type="entry name" value="Type II secretion system protein F"/>
    <property type="match status" value="2"/>
</dbReference>
<dbReference type="PANTHER" id="PTHR30012">
    <property type="entry name" value="GENERAL SECRETION PATHWAY PROTEIN"/>
    <property type="match status" value="1"/>
</dbReference>
<evidence type="ECO:0000256" key="3">
    <source>
        <dbReference type="ARBA" id="ARBA00022475"/>
    </source>
</evidence>
<evidence type="ECO:0000256" key="1">
    <source>
        <dbReference type="ARBA" id="ARBA00004429"/>
    </source>
</evidence>
<proteinExistence type="inferred from homology"/>
<dbReference type="GO" id="GO:0005886">
    <property type="term" value="C:plasma membrane"/>
    <property type="evidence" value="ECO:0007669"/>
    <property type="project" value="UniProtKB-SubCell"/>
</dbReference>
<dbReference type="PANTHER" id="PTHR30012:SF0">
    <property type="entry name" value="TYPE II SECRETION SYSTEM PROTEIN F-RELATED"/>
    <property type="match status" value="1"/>
</dbReference>
<sequence>MDAFEYVALDPSGKEKRGVLEGDSPRQVRQQLRESGLTPLSIDSASGTATQSKSKLFQRQINAMELALITRQMATLLRSGLPLEHVLKTTAQQSDKRHVERTLLAVRAKVLEGRTLADGLKEFPKTFPEVYIQTVSSGEQSGHLEVVLERLADYTEQRQQMRQKTIFALFYPALLTIVSLLIVGGLLTYIVPQVTRVFESMSAELPWITQALMSTSDTFRSYGVPIFMTLLALGLLFSYLLKKPGPKRWWHRTLLRIPLVGRLVRTANAARFSRTLSIMAASSVPILDSMRIASQVLTNLPMRSAVEEATLRVREGASLYQALDKTGYFPPMTLSLLASGESSGNLEGMLERSADIQEREIETLVSTIQGLFEPILILVMGGIVLVIVLAILLPIFDLNQLVA</sequence>
<keyword evidence="4" id="KW-0997">Cell inner membrane</keyword>
<dbReference type="GO" id="GO:0015628">
    <property type="term" value="P:protein secretion by the type II secretion system"/>
    <property type="evidence" value="ECO:0007669"/>
    <property type="project" value="InterPro"/>
</dbReference>
<evidence type="ECO:0000256" key="2">
    <source>
        <dbReference type="ARBA" id="ARBA00005745"/>
    </source>
</evidence>
<organism evidence="10 11">
    <name type="scientific">Candidatus Thiodiazotropha endoloripes</name>
    <dbReference type="NCBI Taxonomy" id="1818881"/>
    <lineage>
        <taxon>Bacteria</taxon>
        <taxon>Pseudomonadati</taxon>
        <taxon>Pseudomonadota</taxon>
        <taxon>Gammaproteobacteria</taxon>
        <taxon>Chromatiales</taxon>
        <taxon>Sedimenticolaceae</taxon>
        <taxon>Candidatus Thiodiazotropha</taxon>
    </lineage>
</organism>
<keyword evidence="5 8" id="KW-0812">Transmembrane</keyword>
<accession>A0A1E2UUQ3</accession>
<comment type="caution">
    <text evidence="10">The sequence shown here is derived from an EMBL/GenBank/DDBJ whole genome shotgun (WGS) entry which is preliminary data.</text>
</comment>
<evidence type="ECO:0000259" key="9">
    <source>
        <dbReference type="Pfam" id="PF00482"/>
    </source>
</evidence>
<evidence type="ECO:0000256" key="4">
    <source>
        <dbReference type="ARBA" id="ARBA00022519"/>
    </source>
</evidence>
<reference evidence="10 11" key="1">
    <citation type="submission" date="2016-03" db="EMBL/GenBank/DDBJ databases">
        <title>Chemosynthetic sulphur-oxidizing symbionts of marine invertebrate animals are capable of nitrogen fixation.</title>
        <authorList>
            <person name="Petersen J.M."/>
            <person name="Kemper A."/>
            <person name="Gruber-Vodicka H."/>
            <person name="Cardini U."/>
            <person name="Geest Mvander."/>
            <person name="Kleiner M."/>
            <person name="Bulgheresi S."/>
            <person name="Fussmann M."/>
            <person name="Herbold C."/>
            <person name="Seah B.K.B."/>
            <person name="Antony C.Paul."/>
            <person name="Liu D."/>
            <person name="Belitz A."/>
            <person name="Weber M."/>
        </authorList>
    </citation>
    <scope>NUCLEOTIDE SEQUENCE [LARGE SCALE GENOMIC DNA]</scope>
    <source>
        <strain evidence="10">G_D</strain>
    </source>
</reference>
<dbReference type="Proteomes" id="UP000094849">
    <property type="component" value="Unassembled WGS sequence"/>
</dbReference>
<dbReference type="InterPro" id="IPR011850">
    <property type="entry name" value="T2SS_GspF"/>
</dbReference>
<dbReference type="OrthoDB" id="9805682at2"/>
<dbReference type="GO" id="GO:0015627">
    <property type="term" value="C:type II protein secretion system complex"/>
    <property type="evidence" value="ECO:0007669"/>
    <property type="project" value="InterPro"/>
</dbReference>
<dbReference type="STRING" id="1818881.A3196_16235"/>
<feature type="transmembrane region" description="Helical" evidence="8">
    <location>
        <begin position="166"/>
        <end position="191"/>
    </location>
</feature>
<dbReference type="NCBIfam" id="TIGR02120">
    <property type="entry name" value="GspF"/>
    <property type="match status" value="1"/>
</dbReference>
<dbReference type="PRINTS" id="PR00812">
    <property type="entry name" value="BCTERIALGSPF"/>
</dbReference>
<gene>
    <name evidence="10" type="ORF">A3196_16235</name>
</gene>
<dbReference type="RefSeq" id="WP_069006662.1">
    <property type="nucleotide sequence ID" value="NZ_LVJW01000003.1"/>
</dbReference>
<feature type="transmembrane region" description="Helical" evidence="8">
    <location>
        <begin position="375"/>
        <end position="396"/>
    </location>
</feature>
<comment type="subcellular location">
    <subcellularLocation>
        <location evidence="1">Cell inner membrane</location>
        <topology evidence="1">Multi-pass membrane protein</topology>
    </subcellularLocation>
</comment>
<dbReference type="Gene3D" id="1.20.81.30">
    <property type="entry name" value="Type II secretion system (T2SS), domain F"/>
    <property type="match status" value="2"/>
</dbReference>
<dbReference type="InterPro" id="IPR018076">
    <property type="entry name" value="T2SS_GspF_dom"/>
</dbReference>